<evidence type="ECO:0008006" key="6">
    <source>
        <dbReference type="Google" id="ProtNLM"/>
    </source>
</evidence>
<gene>
    <name evidence="4" type="ORF">PLOB_00036460</name>
</gene>
<dbReference type="InterPro" id="IPR010998">
    <property type="entry name" value="Integrase_recombinase_N"/>
</dbReference>
<dbReference type="Gene3D" id="1.10.443.10">
    <property type="entry name" value="Intergrase catalytic core"/>
    <property type="match status" value="1"/>
</dbReference>
<proteinExistence type="predicted"/>
<dbReference type="InterPro" id="IPR013762">
    <property type="entry name" value="Integrase-like_cat_sf"/>
</dbReference>
<accession>A0ABN8S7L8</accession>
<name>A0ABN8S7L8_9CNID</name>
<feature type="region of interest" description="Disordered" evidence="3">
    <location>
        <begin position="322"/>
        <end position="348"/>
    </location>
</feature>
<sequence>LLSSVSYVCLGVCADVFGSTMWSDLRAAVPHGSSALQSLASSLPDVALASRAPSISSKYFSSYNRWRSWAREHGLTVFPASPFHFAIYLRHLMTEAKTASPLESAVQSIAWFHQLGSEPSPSDHPLVKSTLAGAQRFLAHQTTKKEPITVSQLEQLVASKADSMASLYNIPSAVICLLAFAAFLRFDELAKLVRSDVRIEDDVLKLFIQSSKTDQYRDEAWIVAASSRKATCPVAMMNCYLDRAGLSCDSPLFCQLSKTKCGYKPRSKGLSYSRLRELVLEAFKDIVPNISAIGTHSLRSGGATATVNAGVPDRLFKRHDRWASESAKDGDDQESLSPRFSVSKALGI</sequence>
<keyword evidence="5" id="KW-1185">Reference proteome</keyword>
<keyword evidence="1" id="KW-0238">DNA-binding</keyword>
<evidence type="ECO:0000256" key="1">
    <source>
        <dbReference type="ARBA" id="ARBA00023125"/>
    </source>
</evidence>
<organism evidence="4 5">
    <name type="scientific">Porites lobata</name>
    <dbReference type="NCBI Taxonomy" id="104759"/>
    <lineage>
        <taxon>Eukaryota</taxon>
        <taxon>Metazoa</taxon>
        <taxon>Cnidaria</taxon>
        <taxon>Anthozoa</taxon>
        <taxon>Hexacorallia</taxon>
        <taxon>Scleractinia</taxon>
        <taxon>Fungiina</taxon>
        <taxon>Poritidae</taxon>
        <taxon>Porites</taxon>
    </lineage>
</organism>
<reference evidence="4 5" key="1">
    <citation type="submission" date="2022-05" db="EMBL/GenBank/DDBJ databases">
        <authorList>
            <consortium name="Genoscope - CEA"/>
            <person name="William W."/>
        </authorList>
    </citation>
    <scope>NUCLEOTIDE SEQUENCE [LARGE SCALE GENOMIC DNA]</scope>
</reference>
<dbReference type="Proteomes" id="UP001159405">
    <property type="component" value="Unassembled WGS sequence"/>
</dbReference>
<dbReference type="EMBL" id="CALNXK010000510">
    <property type="protein sequence ID" value="CAH3186899.1"/>
    <property type="molecule type" value="Genomic_DNA"/>
</dbReference>
<dbReference type="InterPro" id="IPR011010">
    <property type="entry name" value="DNA_brk_join_enz"/>
</dbReference>
<dbReference type="SUPFAM" id="SSF56349">
    <property type="entry name" value="DNA breaking-rejoining enzymes"/>
    <property type="match status" value="1"/>
</dbReference>
<evidence type="ECO:0000256" key="2">
    <source>
        <dbReference type="ARBA" id="ARBA00023172"/>
    </source>
</evidence>
<feature type="non-terminal residue" evidence="4">
    <location>
        <position position="1"/>
    </location>
</feature>
<dbReference type="SUPFAM" id="SSF47823">
    <property type="entry name" value="lambda integrase-like, N-terminal domain"/>
    <property type="match status" value="1"/>
</dbReference>
<evidence type="ECO:0000313" key="4">
    <source>
        <dbReference type="EMBL" id="CAH3186899.1"/>
    </source>
</evidence>
<keyword evidence="2" id="KW-0233">DNA recombination</keyword>
<dbReference type="Gene3D" id="1.10.150.130">
    <property type="match status" value="1"/>
</dbReference>
<evidence type="ECO:0000256" key="3">
    <source>
        <dbReference type="SAM" id="MobiDB-lite"/>
    </source>
</evidence>
<dbReference type="PANTHER" id="PTHR34605">
    <property type="entry name" value="PHAGE_INTEGRASE DOMAIN-CONTAINING PROTEIN"/>
    <property type="match status" value="1"/>
</dbReference>
<dbReference type="InterPro" id="IPR052925">
    <property type="entry name" value="Phage_Integrase-like_Recomb"/>
</dbReference>
<comment type="caution">
    <text evidence="4">The sequence shown here is derived from an EMBL/GenBank/DDBJ whole genome shotgun (WGS) entry which is preliminary data.</text>
</comment>
<protein>
    <recommendedName>
        <fullName evidence="6">Tyr recombinase domain-containing protein</fullName>
    </recommendedName>
</protein>
<dbReference type="PANTHER" id="PTHR34605:SF6">
    <property type="entry name" value="TYR RECOMBINASE DOMAIN-CONTAINING PROTEIN"/>
    <property type="match status" value="1"/>
</dbReference>
<evidence type="ECO:0000313" key="5">
    <source>
        <dbReference type="Proteomes" id="UP001159405"/>
    </source>
</evidence>